<reference evidence="2 3" key="1">
    <citation type="submission" date="2021-07" db="EMBL/GenBank/DDBJ databases">
        <title>Flavobacterium sp. nov. isolated from sediment on the Taihu Lake.</title>
        <authorList>
            <person name="Qu J.-H."/>
        </authorList>
    </citation>
    <scope>NUCLEOTIDE SEQUENCE [LARGE SCALE GENOMIC DNA]</scope>
    <source>
        <strain evidence="2 3">NAS39</strain>
    </source>
</reference>
<name>A0ABS6XRR4_9FLAO</name>
<protein>
    <recommendedName>
        <fullName evidence="4">Competence protein</fullName>
    </recommendedName>
</protein>
<gene>
    <name evidence="2" type="ORF">KZH69_02585</name>
</gene>
<feature type="coiled-coil region" evidence="1">
    <location>
        <begin position="276"/>
        <end position="340"/>
    </location>
</feature>
<evidence type="ECO:0000256" key="1">
    <source>
        <dbReference type="SAM" id="Coils"/>
    </source>
</evidence>
<evidence type="ECO:0008006" key="4">
    <source>
        <dbReference type="Google" id="ProtNLM"/>
    </source>
</evidence>
<feature type="coiled-coil region" evidence="1">
    <location>
        <begin position="373"/>
        <end position="438"/>
    </location>
</feature>
<comment type="caution">
    <text evidence="2">The sequence shown here is derived from an EMBL/GenBank/DDBJ whole genome shotgun (WGS) entry which is preliminary data.</text>
</comment>
<keyword evidence="3" id="KW-1185">Reference proteome</keyword>
<dbReference type="RefSeq" id="WP_219315901.1">
    <property type="nucleotide sequence ID" value="NZ_JAHWYN010000002.1"/>
</dbReference>
<dbReference type="EMBL" id="JAHWYN010000002">
    <property type="protein sequence ID" value="MBW4359363.1"/>
    <property type="molecule type" value="Genomic_DNA"/>
</dbReference>
<proteinExistence type="predicted"/>
<organism evidence="2 3">
    <name type="scientific">Flavobacterium taihuense</name>
    <dbReference type="NCBI Taxonomy" id="2857508"/>
    <lineage>
        <taxon>Bacteria</taxon>
        <taxon>Pseudomonadati</taxon>
        <taxon>Bacteroidota</taxon>
        <taxon>Flavobacteriia</taxon>
        <taxon>Flavobacteriales</taxon>
        <taxon>Flavobacteriaceae</taxon>
        <taxon>Flavobacterium</taxon>
    </lineage>
</organism>
<accession>A0ABS6XRR4</accession>
<sequence length="535" mass="63564">MDNSSIQKEQNEYAKNVKGEPIYILEAESGRKGYWCMGCDTEMEAVKRIKNIHHKSYFRHIAKDKDIERKCTFSNQDYRHRLAIDILQRTKRIKVPNLYKYAPDGSEAILLEETKFVEAHSVRAELTFYEDDNGKVQWGKNPEIENKNLLIRPDVTFFDIHGKPILLIEIVVTHKLDDDKKAKINRLGINTIQITIPKDSPENIAKNLLITKNTKWVFNNVEQNTNYFQLPNRASERILPIDTIEMGFFRESFVCRENQIRNLIRGLKKCVGSQHYRSVERKLESEISRIEEATRKHQSRLDEIQAGIEREIHSELESRREELESRRGKLEENGLDLEKRYFKRRQEITDEQADTDREIELRHRIGKSEEDIRREFESEEARIDSELSRIKREQGHIVDEIQSESRFEENFDGEKLRIEDEERDLEQEFADLERQEREGFESLRKKFQPDEGTNGEFTKFTIEERIRSEFERKHEQVVERVNNRDVQPNDELSERIKTILELRGVLDDYNDVQATLERCRTGKEIVKIGSYKEWD</sequence>
<evidence type="ECO:0000313" key="3">
    <source>
        <dbReference type="Proteomes" id="UP000812031"/>
    </source>
</evidence>
<dbReference type="Proteomes" id="UP000812031">
    <property type="component" value="Unassembled WGS sequence"/>
</dbReference>
<evidence type="ECO:0000313" key="2">
    <source>
        <dbReference type="EMBL" id="MBW4359363.1"/>
    </source>
</evidence>
<keyword evidence="1" id="KW-0175">Coiled coil</keyword>